<evidence type="ECO:0000256" key="2">
    <source>
        <dbReference type="ARBA" id="ARBA00023054"/>
    </source>
</evidence>
<dbReference type="InterPro" id="IPR028942">
    <property type="entry name" value="WHIM1_dom"/>
</dbReference>
<dbReference type="STRING" id="5353.A0A1Q3EQA8"/>
<evidence type="ECO:0000313" key="9">
    <source>
        <dbReference type="EMBL" id="GAW09389.1"/>
    </source>
</evidence>
<evidence type="ECO:0000256" key="6">
    <source>
        <dbReference type="SAM" id="MobiDB-lite"/>
    </source>
</evidence>
<feature type="compositionally biased region" description="Basic and acidic residues" evidence="6">
    <location>
        <begin position="302"/>
        <end position="319"/>
    </location>
</feature>
<feature type="region of interest" description="Disordered" evidence="6">
    <location>
        <begin position="562"/>
        <end position="599"/>
    </location>
</feature>
<evidence type="ECO:0000256" key="1">
    <source>
        <dbReference type="ARBA" id="ARBA00004123"/>
    </source>
</evidence>
<dbReference type="PROSITE" id="PS50827">
    <property type="entry name" value="DDT"/>
    <property type="match status" value="1"/>
</dbReference>
<evidence type="ECO:0000313" key="10">
    <source>
        <dbReference type="Proteomes" id="UP000188533"/>
    </source>
</evidence>
<dbReference type="InterPro" id="IPR028941">
    <property type="entry name" value="WHIM2_dom"/>
</dbReference>
<keyword evidence="3 4" id="KW-0539">Nucleus</keyword>
<keyword evidence="2 5" id="KW-0175">Coiled coil</keyword>
<evidence type="ECO:0000256" key="3">
    <source>
        <dbReference type="ARBA" id="ARBA00023242"/>
    </source>
</evidence>
<protein>
    <submittedName>
        <fullName evidence="9">Chromatin remodeling complex protein</fullName>
    </submittedName>
</protein>
<feature type="region of interest" description="Disordered" evidence="6">
    <location>
        <begin position="664"/>
        <end position="740"/>
    </location>
</feature>
<dbReference type="SMART" id="SM00571">
    <property type="entry name" value="DDT"/>
    <property type="match status" value="1"/>
</dbReference>
<dbReference type="GO" id="GO:0000785">
    <property type="term" value="C:chromatin"/>
    <property type="evidence" value="ECO:0007669"/>
    <property type="project" value="UniProtKB-ARBA"/>
</dbReference>
<sequence length="934" mass="106936">MPTCRRKRVVLTQPSESLLRALKSNPSRDVFYLQQTGEIFETYEAYAARMSFYRLKQFQCEVTGKSGLDYFQALSSERSEAETLHSRFSEPLKPAILKAVQFQVVGRLDHLVESVYERFKDRYYKGERVLIDLNGIKYYGVVHTVYPPKYSTDVAARDANKPDVDGVEQGTSRPIDNEEPHQIYDDLKTPVKEVNARDDPFLYYYWVLLTELERDKSDKSKGSKPSDGAEMIGSLMEVQCGRMSRDRLSFSKSILRRFIRDCVDRDAAVASPWTVKPAIAQKYGVISSMTEDTRNNVEAIKKGEHDKRKKVWEDKDGPPNKKHKKMTAAQEEKAKAAALKRDREAQEKLDQQRIAREEAERIAAEKKKKKPIRYPTEDLDVRLTDKDLKAGMKLKRPVPTSHALPFNHHSGLFESFLMAWNFMVVYGQPLHISPFTLDEFEHAIKHTDVDMPCSLLAEVHSTLIYNLRTVPFARHSAVLSLLQRKDHLQSDGMEDEEYFGVNTDQLSAAMSDIGNNWERVPLRHSEGREGWEEALIGCLKDHATRENFPRMREILTKLLFAPDPSEAPAPHDTSPSSSRAPSPLEPTPPPQRLSAISTPRERYMNLPVHDRIAILSFMVNLAISSKAIHQHMESCEEQLTSLRKEKIEVNRTKKQYLEEMNVLMGEAKEEPVDEDARIEDPSDMSDVPASDNGSDSGKSKKSTSKSKDLRQKAQLQAHSKQREAARAKQASAKQAMAEHRRLDEEVNKLERRLEAIEREFRKLLGGVRVKPMGKDRFYNRIWWFDGLGSASLVGSGGATQYGAGRVFIQGPSEFDLELMMRRTDDEVPVQIRRLEEEGQEGMLGPGDWAVYSDMDELEQFIAWLNPKGHREIALKQALSKWWIHISAGIRRRMQDLNVHAKLPEARRSARTKTAPDITREPYMMWTNRRAINPT</sequence>
<feature type="compositionally biased region" description="Basic and acidic residues" evidence="6">
    <location>
        <begin position="666"/>
        <end position="680"/>
    </location>
</feature>
<dbReference type="InterPro" id="IPR013136">
    <property type="entry name" value="WSTF_Acf1_Cbp146"/>
</dbReference>
<evidence type="ECO:0000259" key="8">
    <source>
        <dbReference type="PROSITE" id="PS51136"/>
    </source>
</evidence>
<dbReference type="GO" id="GO:0031509">
    <property type="term" value="P:subtelomeric heterochromatin formation"/>
    <property type="evidence" value="ECO:0007669"/>
    <property type="project" value="TreeGrafter"/>
</dbReference>
<dbReference type="PANTHER" id="PTHR32075">
    <property type="entry name" value="ISWI CHROMATIN-REMODELING COMPLEX SUBUNIT YPL216W-RELATED"/>
    <property type="match status" value="1"/>
</dbReference>
<evidence type="ECO:0000256" key="4">
    <source>
        <dbReference type="PROSITE-ProRule" id="PRU00475"/>
    </source>
</evidence>
<comment type="caution">
    <text evidence="9">The sequence shown here is derived from an EMBL/GenBank/DDBJ whole genome shotgun (WGS) entry which is preliminary data.</text>
</comment>
<dbReference type="Pfam" id="PF15613">
    <property type="entry name" value="WSD"/>
    <property type="match status" value="1"/>
</dbReference>
<reference evidence="9 10" key="1">
    <citation type="submission" date="2016-08" db="EMBL/GenBank/DDBJ databases">
        <authorList>
            <consortium name="Lentinula edodes genome sequencing consortium"/>
            <person name="Sakamoto Y."/>
            <person name="Nakade K."/>
            <person name="Sato S."/>
            <person name="Yoshida Y."/>
            <person name="Miyazaki K."/>
            <person name="Natsume S."/>
            <person name="Konno N."/>
        </authorList>
    </citation>
    <scope>NUCLEOTIDE SEQUENCE [LARGE SCALE GENOMIC DNA]</scope>
    <source>
        <strain evidence="9 10">NBRC 111202</strain>
    </source>
</reference>
<dbReference type="GO" id="GO:0005634">
    <property type="term" value="C:nucleus"/>
    <property type="evidence" value="ECO:0007669"/>
    <property type="project" value="UniProtKB-SubCell"/>
</dbReference>
<dbReference type="Pfam" id="PF02791">
    <property type="entry name" value="DDT"/>
    <property type="match status" value="1"/>
</dbReference>
<keyword evidence="10" id="KW-1185">Reference proteome</keyword>
<proteinExistence type="predicted"/>
<dbReference type="AlphaFoldDB" id="A0A1Q3EQA8"/>
<dbReference type="InterPro" id="IPR018501">
    <property type="entry name" value="DDT_dom"/>
</dbReference>
<gene>
    <name evidence="9" type="ORF">LENED_011539</name>
</gene>
<feature type="domain" description="DDT" evidence="7">
    <location>
        <begin position="410"/>
        <end position="473"/>
    </location>
</feature>
<dbReference type="PROSITE" id="PS51136">
    <property type="entry name" value="WAC"/>
    <property type="match status" value="1"/>
</dbReference>
<name>A0A1Q3EQA8_LENED</name>
<dbReference type="Proteomes" id="UP000188533">
    <property type="component" value="Unassembled WGS sequence"/>
</dbReference>
<organism evidence="9 10">
    <name type="scientific">Lentinula edodes</name>
    <name type="common">Shiitake mushroom</name>
    <name type="synonym">Lentinus edodes</name>
    <dbReference type="NCBI Taxonomy" id="5353"/>
    <lineage>
        <taxon>Eukaryota</taxon>
        <taxon>Fungi</taxon>
        <taxon>Dikarya</taxon>
        <taxon>Basidiomycota</taxon>
        <taxon>Agaricomycotina</taxon>
        <taxon>Agaricomycetes</taxon>
        <taxon>Agaricomycetidae</taxon>
        <taxon>Agaricales</taxon>
        <taxon>Marasmiineae</taxon>
        <taxon>Omphalotaceae</taxon>
        <taxon>Lentinula</taxon>
    </lineage>
</organism>
<evidence type="ECO:0000259" key="7">
    <source>
        <dbReference type="PROSITE" id="PS50827"/>
    </source>
</evidence>
<dbReference type="PANTHER" id="PTHR32075:SF6">
    <property type="entry name" value="ISWI CHROMATIN-REMODELING COMPLEX SUBUNIT YPL216W-RELATED"/>
    <property type="match status" value="1"/>
</dbReference>
<dbReference type="EMBL" id="BDGU01001072">
    <property type="protein sequence ID" value="GAW09389.1"/>
    <property type="molecule type" value="Genomic_DNA"/>
</dbReference>
<feature type="coiled-coil region" evidence="5">
    <location>
        <begin position="632"/>
        <end position="659"/>
    </location>
</feature>
<comment type="subcellular location">
    <subcellularLocation>
        <location evidence="1 4">Nucleus</location>
    </subcellularLocation>
</comment>
<feature type="region of interest" description="Disordered" evidence="6">
    <location>
        <begin position="302"/>
        <end position="332"/>
    </location>
</feature>
<feature type="domain" description="WAC" evidence="8">
    <location>
        <begin position="28"/>
        <end position="137"/>
    </location>
</feature>
<dbReference type="Pfam" id="PF10537">
    <property type="entry name" value="WAC_Acf1_DNA_bd"/>
    <property type="match status" value="1"/>
</dbReference>
<evidence type="ECO:0000256" key="5">
    <source>
        <dbReference type="SAM" id="Coils"/>
    </source>
</evidence>
<feature type="region of interest" description="Disordered" evidence="6">
    <location>
        <begin position="159"/>
        <end position="179"/>
    </location>
</feature>
<dbReference type="GO" id="GO:0000781">
    <property type="term" value="C:chromosome, telomeric region"/>
    <property type="evidence" value="ECO:0007669"/>
    <property type="project" value="GOC"/>
</dbReference>
<reference evidence="9 10" key="2">
    <citation type="submission" date="2017-02" db="EMBL/GenBank/DDBJ databases">
        <title>A genome survey and senescence transcriptome analysis in Lentinula edodes.</title>
        <authorList>
            <person name="Sakamoto Y."/>
            <person name="Nakade K."/>
            <person name="Sato S."/>
            <person name="Yoshida Y."/>
            <person name="Miyazaki K."/>
            <person name="Natsume S."/>
            <person name="Konno N."/>
        </authorList>
    </citation>
    <scope>NUCLEOTIDE SEQUENCE [LARGE SCALE GENOMIC DNA]</scope>
    <source>
        <strain evidence="9 10">NBRC 111202</strain>
    </source>
</reference>
<accession>A0A1Q3EQA8</accession>
<dbReference type="Pfam" id="PF15612">
    <property type="entry name" value="WHIM1"/>
    <property type="match status" value="1"/>
</dbReference>